<evidence type="ECO:0000256" key="7">
    <source>
        <dbReference type="RuleBase" id="RU362111"/>
    </source>
</evidence>
<dbReference type="GO" id="GO:0046872">
    <property type="term" value="F:metal ion binding"/>
    <property type="evidence" value="ECO:0007669"/>
    <property type="project" value="UniProtKB-KW"/>
</dbReference>
<dbReference type="HAMAP" id="MF_00163">
    <property type="entry name" value="Pep_deformylase"/>
    <property type="match status" value="1"/>
</dbReference>
<evidence type="ECO:0000256" key="1">
    <source>
        <dbReference type="ARBA" id="ARBA00010759"/>
    </source>
</evidence>
<dbReference type="NCBIfam" id="NF001159">
    <property type="entry name" value="PRK00150.1-3"/>
    <property type="match status" value="1"/>
</dbReference>
<dbReference type="GO" id="GO:0042586">
    <property type="term" value="F:peptide deformylase activity"/>
    <property type="evidence" value="ECO:0007669"/>
    <property type="project" value="UniProtKB-EC"/>
</dbReference>
<reference evidence="9" key="1">
    <citation type="thesis" date="2020" institute="ProQuest LLC" country="789 East Eisenhower Parkway, Ann Arbor, MI, USA">
        <title>Comparative Genomics and Chromosome Evolution.</title>
        <authorList>
            <person name="Mudd A.B."/>
        </authorList>
    </citation>
    <scope>NUCLEOTIDE SEQUENCE</scope>
    <source>
        <strain evidence="9">Female2</strain>
        <tissue evidence="9">Blood</tissue>
    </source>
</reference>
<dbReference type="InterPro" id="IPR036821">
    <property type="entry name" value="Peptide_deformylase_sf"/>
</dbReference>
<dbReference type="FunFam" id="3.90.45.10:FF:000003">
    <property type="entry name" value="Peptide deformylase"/>
    <property type="match status" value="1"/>
</dbReference>
<proteinExistence type="inferred from homology"/>
<keyword evidence="3 7" id="KW-0378">Hydrolase</keyword>
<keyword evidence="8" id="KW-0732">Signal</keyword>
<accession>A0A8T2J4C1</accession>
<comment type="function">
    <text evidence="5 7">Removes the formyl group from the N-terminal Met of newly synthesized proteins.</text>
</comment>
<dbReference type="PANTHER" id="PTHR10458:SF2">
    <property type="entry name" value="PEPTIDE DEFORMYLASE, MITOCHONDRIAL"/>
    <property type="match status" value="1"/>
</dbReference>
<evidence type="ECO:0000256" key="2">
    <source>
        <dbReference type="ARBA" id="ARBA00022723"/>
    </source>
</evidence>
<feature type="signal peptide" evidence="8">
    <location>
        <begin position="1"/>
        <end position="25"/>
    </location>
</feature>
<dbReference type="PANTHER" id="PTHR10458">
    <property type="entry name" value="PEPTIDE DEFORMYLASE"/>
    <property type="match status" value="1"/>
</dbReference>
<dbReference type="Pfam" id="PF01327">
    <property type="entry name" value="Pep_deformylase"/>
    <property type="match status" value="1"/>
</dbReference>
<gene>
    <name evidence="9" type="ORF">GDO86_008288</name>
</gene>
<comment type="catalytic activity">
    <reaction evidence="6 7">
        <text>N-terminal N-formyl-L-methionyl-[peptide] + H2O = N-terminal L-methionyl-[peptide] + formate</text>
        <dbReference type="Rhea" id="RHEA:24420"/>
        <dbReference type="Rhea" id="RHEA-COMP:10639"/>
        <dbReference type="Rhea" id="RHEA-COMP:10640"/>
        <dbReference type="ChEBI" id="CHEBI:15377"/>
        <dbReference type="ChEBI" id="CHEBI:15740"/>
        <dbReference type="ChEBI" id="CHEBI:49298"/>
        <dbReference type="ChEBI" id="CHEBI:64731"/>
        <dbReference type="EC" id="3.5.1.88"/>
    </reaction>
</comment>
<keyword evidence="10" id="KW-1185">Reference proteome</keyword>
<dbReference type="InterPro" id="IPR023635">
    <property type="entry name" value="Peptide_deformylase"/>
</dbReference>
<name>A0A8T2J4C1_9PIPI</name>
<evidence type="ECO:0000256" key="3">
    <source>
        <dbReference type="ARBA" id="ARBA00022801"/>
    </source>
</evidence>
<evidence type="ECO:0000256" key="6">
    <source>
        <dbReference type="ARBA" id="ARBA00048875"/>
    </source>
</evidence>
<dbReference type="SUPFAM" id="SSF56420">
    <property type="entry name" value="Peptide deformylase"/>
    <property type="match status" value="1"/>
</dbReference>
<dbReference type="EMBL" id="JAACNH010000007">
    <property type="protein sequence ID" value="KAG8437521.1"/>
    <property type="molecule type" value="Genomic_DNA"/>
</dbReference>
<comment type="caution">
    <text evidence="9">The sequence shown here is derived from an EMBL/GenBank/DDBJ whole genome shotgun (WGS) entry which is preliminary data.</text>
</comment>
<protein>
    <recommendedName>
        <fullName evidence="7">Peptide deformylase</fullName>
        <ecNumber evidence="7">3.5.1.88</ecNumber>
    </recommendedName>
</protein>
<dbReference type="EC" id="3.5.1.88" evidence="7"/>
<dbReference type="PIRSF" id="PIRSF004749">
    <property type="entry name" value="Pep_def"/>
    <property type="match status" value="1"/>
</dbReference>
<dbReference type="Gene3D" id="3.90.45.10">
    <property type="entry name" value="Peptide deformylase"/>
    <property type="match status" value="1"/>
</dbReference>
<dbReference type="GO" id="GO:0006412">
    <property type="term" value="P:translation"/>
    <property type="evidence" value="ECO:0007669"/>
    <property type="project" value="UniProtKB-KW"/>
</dbReference>
<dbReference type="OrthoDB" id="276063at2759"/>
<dbReference type="CDD" id="cd00487">
    <property type="entry name" value="Pep_deformylase"/>
    <property type="match status" value="1"/>
</dbReference>
<keyword evidence="2 7" id="KW-0479">Metal-binding</keyword>
<comment type="similarity">
    <text evidence="1 7">Belongs to the polypeptide deformylase family.</text>
</comment>
<dbReference type="Proteomes" id="UP000812440">
    <property type="component" value="Chromosome 4"/>
</dbReference>
<sequence length="239" mass="27018">MLLSRSFRTLTLVLPPCAISLLCRCTHLPWRVSSSWVLGRQRSYWRYLRRRVLGPPTPPYTRVTQTGDPVLRCTASCVPSARISHPETQAVVERMVRVLHAGCCVGISAPQLGVPLRILALAFSEEMCKAVPPVVRKAREMSPFPLQVFINPEMRIVDSRIFHFPEGCSSVQGFSAVVPRHYGVEISGLNPKGEQITWQANGWAARIIQHEMDHLEGILYIDKMDPRTFVNVSWMEIND</sequence>
<keyword evidence="4 7" id="KW-0648">Protein biosynthesis</keyword>
<evidence type="ECO:0000256" key="8">
    <source>
        <dbReference type="SAM" id="SignalP"/>
    </source>
</evidence>
<organism evidence="9 10">
    <name type="scientific">Hymenochirus boettgeri</name>
    <name type="common">Congo dwarf clawed frog</name>
    <dbReference type="NCBI Taxonomy" id="247094"/>
    <lineage>
        <taxon>Eukaryota</taxon>
        <taxon>Metazoa</taxon>
        <taxon>Chordata</taxon>
        <taxon>Craniata</taxon>
        <taxon>Vertebrata</taxon>
        <taxon>Euteleostomi</taxon>
        <taxon>Amphibia</taxon>
        <taxon>Batrachia</taxon>
        <taxon>Anura</taxon>
        <taxon>Pipoidea</taxon>
        <taxon>Pipidae</taxon>
        <taxon>Pipinae</taxon>
        <taxon>Hymenochirus</taxon>
    </lineage>
</organism>
<feature type="chain" id="PRO_5035893882" description="Peptide deformylase" evidence="8">
    <location>
        <begin position="26"/>
        <end position="239"/>
    </location>
</feature>
<dbReference type="GO" id="GO:0005739">
    <property type="term" value="C:mitochondrion"/>
    <property type="evidence" value="ECO:0007669"/>
    <property type="project" value="UniProtKB-ARBA"/>
</dbReference>
<dbReference type="PRINTS" id="PR01576">
    <property type="entry name" value="PDEFORMYLASE"/>
</dbReference>
<dbReference type="AlphaFoldDB" id="A0A8T2J4C1"/>
<evidence type="ECO:0000313" key="10">
    <source>
        <dbReference type="Proteomes" id="UP000812440"/>
    </source>
</evidence>
<evidence type="ECO:0000256" key="5">
    <source>
        <dbReference type="ARBA" id="ARBA00037114"/>
    </source>
</evidence>
<evidence type="ECO:0000256" key="4">
    <source>
        <dbReference type="ARBA" id="ARBA00022917"/>
    </source>
</evidence>
<evidence type="ECO:0000313" key="9">
    <source>
        <dbReference type="EMBL" id="KAG8437521.1"/>
    </source>
</evidence>